<keyword evidence="5" id="KW-0677">Repeat</keyword>
<evidence type="ECO:0000256" key="1">
    <source>
        <dbReference type="ARBA" id="ARBA00004128"/>
    </source>
</evidence>
<dbReference type="SMART" id="SM00382">
    <property type="entry name" value="AAA"/>
    <property type="match status" value="2"/>
</dbReference>
<dbReference type="GO" id="GO:0016887">
    <property type="term" value="F:ATP hydrolysis activity"/>
    <property type="evidence" value="ECO:0007669"/>
    <property type="project" value="InterPro"/>
</dbReference>
<feature type="domain" description="ABC transmembrane type-1" evidence="12">
    <location>
        <begin position="104"/>
        <end position="386"/>
    </location>
</feature>
<feature type="transmembrane region" description="Helical" evidence="10">
    <location>
        <begin position="324"/>
        <end position="344"/>
    </location>
</feature>
<keyword evidence="7" id="KW-0067">ATP-binding</keyword>
<feature type="transmembrane region" description="Helical" evidence="10">
    <location>
        <begin position="140"/>
        <end position="159"/>
    </location>
</feature>
<dbReference type="InterPro" id="IPR003593">
    <property type="entry name" value="AAA+_ATPase"/>
</dbReference>
<dbReference type="FunFam" id="3.40.50.300:FF:000610">
    <property type="entry name" value="Multidrug resistance-associated ABC transporter"/>
    <property type="match status" value="1"/>
</dbReference>
<dbReference type="Proteomes" id="UP000332933">
    <property type="component" value="Unassembled WGS sequence"/>
</dbReference>
<dbReference type="InterPro" id="IPR044726">
    <property type="entry name" value="ABCC_6TM_D2"/>
</dbReference>
<evidence type="ECO:0000256" key="9">
    <source>
        <dbReference type="ARBA" id="ARBA00023136"/>
    </source>
</evidence>
<dbReference type="PROSITE" id="PS50893">
    <property type="entry name" value="ABC_TRANSPORTER_2"/>
    <property type="match status" value="2"/>
</dbReference>
<dbReference type="Gene3D" id="1.20.1560.10">
    <property type="entry name" value="ABC transporter type 1, transmembrane domain"/>
    <property type="match status" value="2"/>
</dbReference>
<feature type="transmembrane region" description="Helical" evidence="10">
    <location>
        <begin position="221"/>
        <end position="237"/>
    </location>
</feature>
<dbReference type="GO" id="GO:0005524">
    <property type="term" value="F:ATP binding"/>
    <property type="evidence" value="ECO:0007669"/>
    <property type="project" value="UniProtKB-KW"/>
</dbReference>
<feature type="transmembrane region" description="Helical" evidence="10">
    <location>
        <begin position="976"/>
        <end position="999"/>
    </location>
</feature>
<dbReference type="InterPro" id="IPR044746">
    <property type="entry name" value="ABCC_6TM_D1"/>
</dbReference>
<keyword evidence="15" id="KW-1185">Reference proteome</keyword>
<evidence type="ECO:0000256" key="4">
    <source>
        <dbReference type="ARBA" id="ARBA00022692"/>
    </source>
</evidence>
<feature type="transmembrane region" description="Helical" evidence="10">
    <location>
        <begin position="243"/>
        <end position="267"/>
    </location>
</feature>
<feature type="domain" description="ABC transporter" evidence="11">
    <location>
        <begin position="1070"/>
        <end position="1304"/>
    </location>
</feature>
<evidence type="ECO:0000259" key="11">
    <source>
        <dbReference type="PROSITE" id="PS50893"/>
    </source>
</evidence>
<keyword evidence="9 10" id="KW-0472">Membrane</keyword>
<dbReference type="FunFam" id="3.40.50.300:FF:000997">
    <property type="entry name" value="Multidrug resistance-associated protein 1"/>
    <property type="match status" value="1"/>
</dbReference>
<protein>
    <submittedName>
        <fullName evidence="14">Aste57867_16516 protein</fullName>
    </submittedName>
</protein>
<dbReference type="PROSITE" id="PS50929">
    <property type="entry name" value="ABC_TM1F"/>
    <property type="match status" value="2"/>
</dbReference>
<keyword evidence="6" id="KW-0547">Nucleotide-binding</keyword>
<dbReference type="CDD" id="cd18579">
    <property type="entry name" value="ABC_6TM_ABCC_D1"/>
    <property type="match status" value="1"/>
</dbReference>
<dbReference type="InterPro" id="IPR027417">
    <property type="entry name" value="P-loop_NTPase"/>
</dbReference>
<feature type="transmembrane region" description="Helical" evidence="10">
    <location>
        <begin position="889"/>
        <end position="909"/>
    </location>
</feature>
<evidence type="ECO:0000313" key="15">
    <source>
        <dbReference type="Proteomes" id="UP000332933"/>
    </source>
</evidence>
<evidence type="ECO:0000256" key="3">
    <source>
        <dbReference type="ARBA" id="ARBA00022448"/>
    </source>
</evidence>
<feature type="transmembrane region" description="Helical" evidence="10">
    <location>
        <begin position="1005"/>
        <end position="1029"/>
    </location>
</feature>
<reference evidence="13" key="2">
    <citation type="submission" date="2019-06" db="EMBL/GenBank/DDBJ databases">
        <title>Genomics analysis of Aphanomyces spp. identifies a new class of oomycete effector associated with host adaptation.</title>
        <authorList>
            <person name="Gaulin E."/>
        </authorList>
    </citation>
    <scope>NUCLEOTIDE SEQUENCE</scope>
    <source>
        <strain evidence="13">CBS 578.67</strain>
    </source>
</reference>
<proteinExistence type="inferred from homology"/>
<dbReference type="GO" id="GO:0140359">
    <property type="term" value="F:ABC-type transporter activity"/>
    <property type="evidence" value="ECO:0007669"/>
    <property type="project" value="InterPro"/>
</dbReference>
<keyword evidence="4 10" id="KW-0812">Transmembrane</keyword>
<feature type="transmembrane region" description="Helical" evidence="10">
    <location>
        <begin position="94"/>
        <end position="120"/>
    </location>
</feature>
<dbReference type="InterPro" id="IPR011527">
    <property type="entry name" value="ABC1_TM_dom"/>
</dbReference>
<evidence type="ECO:0000256" key="2">
    <source>
        <dbReference type="ARBA" id="ARBA00009726"/>
    </source>
</evidence>
<name>A0A485L773_9STRA</name>
<dbReference type="CDD" id="cd18580">
    <property type="entry name" value="ABC_6TM_ABCC_D2"/>
    <property type="match status" value="1"/>
</dbReference>
<organism evidence="14 15">
    <name type="scientific">Aphanomyces stellatus</name>
    <dbReference type="NCBI Taxonomy" id="120398"/>
    <lineage>
        <taxon>Eukaryota</taxon>
        <taxon>Sar</taxon>
        <taxon>Stramenopiles</taxon>
        <taxon>Oomycota</taxon>
        <taxon>Saprolegniomycetes</taxon>
        <taxon>Saprolegniales</taxon>
        <taxon>Verrucalvaceae</taxon>
        <taxon>Aphanomyces</taxon>
    </lineage>
</organism>
<evidence type="ECO:0000256" key="7">
    <source>
        <dbReference type="ARBA" id="ARBA00022840"/>
    </source>
</evidence>
<feature type="domain" description="ABC transporter" evidence="11">
    <location>
        <begin position="439"/>
        <end position="666"/>
    </location>
</feature>
<evidence type="ECO:0000256" key="5">
    <source>
        <dbReference type="ARBA" id="ARBA00022737"/>
    </source>
</evidence>
<dbReference type="CDD" id="cd03250">
    <property type="entry name" value="ABCC_MRP_domain1"/>
    <property type="match status" value="1"/>
</dbReference>
<dbReference type="PROSITE" id="PS00211">
    <property type="entry name" value="ABC_TRANSPORTER_1"/>
    <property type="match status" value="1"/>
</dbReference>
<dbReference type="InterPro" id="IPR050173">
    <property type="entry name" value="ABC_transporter_C-like"/>
</dbReference>
<dbReference type="EMBL" id="CAADRA010005910">
    <property type="protein sequence ID" value="VFT93290.1"/>
    <property type="molecule type" value="Genomic_DNA"/>
</dbReference>
<dbReference type="Gene3D" id="3.40.50.300">
    <property type="entry name" value="P-loop containing nucleotide triphosphate hydrolases"/>
    <property type="match status" value="2"/>
</dbReference>
<feature type="transmembrane region" description="Helical" evidence="10">
    <location>
        <begin position="792"/>
        <end position="817"/>
    </location>
</feature>
<dbReference type="InterPro" id="IPR036640">
    <property type="entry name" value="ABC1_TM_sf"/>
</dbReference>
<accession>A0A485L773</accession>
<evidence type="ECO:0000313" key="14">
    <source>
        <dbReference type="EMBL" id="VFT93290.1"/>
    </source>
</evidence>
<comment type="similarity">
    <text evidence="2">Belongs to the ABC transporter superfamily. ABCC family. Conjugate transporter (TC 3.A.1.208) subfamily.</text>
</comment>
<dbReference type="SUPFAM" id="SSF52540">
    <property type="entry name" value="P-loop containing nucleoside triphosphate hydrolases"/>
    <property type="match status" value="2"/>
</dbReference>
<feature type="transmembrane region" description="Helical" evidence="10">
    <location>
        <begin position="737"/>
        <end position="757"/>
    </location>
</feature>
<dbReference type="SUPFAM" id="SSF90123">
    <property type="entry name" value="ABC transporter transmembrane region"/>
    <property type="match status" value="2"/>
</dbReference>
<dbReference type="InterPro" id="IPR003439">
    <property type="entry name" value="ABC_transporter-like_ATP-bd"/>
</dbReference>
<feature type="domain" description="ABC transmembrane type-1" evidence="12">
    <location>
        <begin position="749"/>
        <end position="1033"/>
    </location>
</feature>
<dbReference type="PANTHER" id="PTHR24223:SF443">
    <property type="entry name" value="MULTIDRUG-RESISTANCE LIKE PROTEIN 1, ISOFORM I"/>
    <property type="match status" value="1"/>
</dbReference>
<feature type="transmembrane region" description="Helical" evidence="10">
    <location>
        <begin position="856"/>
        <end position="877"/>
    </location>
</feature>
<comment type="subcellular location">
    <subcellularLocation>
        <location evidence="1">Vacuole membrane</location>
        <topology evidence="1">Multi-pass membrane protein</topology>
    </subcellularLocation>
</comment>
<dbReference type="OrthoDB" id="74650at2759"/>
<evidence type="ECO:0000256" key="8">
    <source>
        <dbReference type="ARBA" id="ARBA00022989"/>
    </source>
</evidence>
<keyword evidence="3" id="KW-0813">Transport</keyword>
<dbReference type="GO" id="GO:0005774">
    <property type="term" value="C:vacuolar membrane"/>
    <property type="evidence" value="ECO:0007669"/>
    <property type="project" value="UniProtKB-SubCell"/>
</dbReference>
<reference evidence="14 15" key="1">
    <citation type="submission" date="2019-03" db="EMBL/GenBank/DDBJ databases">
        <authorList>
            <person name="Gaulin E."/>
            <person name="Dumas B."/>
        </authorList>
    </citation>
    <scope>NUCLEOTIDE SEQUENCE [LARGE SCALE GENOMIC DNA]</scope>
    <source>
        <strain evidence="14">CBS 568.67</strain>
    </source>
</reference>
<evidence type="ECO:0000259" key="12">
    <source>
        <dbReference type="PROSITE" id="PS50929"/>
    </source>
</evidence>
<evidence type="ECO:0000256" key="6">
    <source>
        <dbReference type="ARBA" id="ARBA00022741"/>
    </source>
</evidence>
<dbReference type="FunFam" id="1.20.1560.10:FF:000013">
    <property type="entry name" value="ABC transporter C family member 2"/>
    <property type="match status" value="1"/>
</dbReference>
<keyword evidence="8 10" id="KW-1133">Transmembrane helix</keyword>
<sequence>MASGITHDDDYHGLQSPKVVLDMKATNVFRHPLDAASALSKATFTWTNKLLALGNQRQLDPEDMWPLQDTNRVAPLTDSYAAVYHLKQQSILKAFFSIYWVQLVGIALMQLFAAGCDLYGPAFILRQVIYAVEQPTFDAVHTSLLVLSLYGIQIVAAFVKAHTKFQNDVIGIQLSASIRSMLFHKALALNASSKKEKTAGDIANLFSSDVINIMNFSANMNLMWIVPLQVAVVLVLIHELVGWAIFVGLGVVVAILALNAVVAVLLGKEQETLFAAKDDRMKVVNEVFGAIQIVKFNAWEEQFLAKITELRGAELVSIWKFMRYYVVLILFMFSTPVLVTITVFATFTLWMNNALTVAIVFSTLALFKSLQEALINLPVVIMSTVQCLVSVQRINTVLLMPECDPANVHTPASNPALAATLATTETVVAIHEAAFSWDAPSPDTTTTDPSSEATKPLLFQDISLTIRRGDFVVLHGAVGQGKSSLCAALLGEMHKSRGSVFVGGRVAYFSQQSWIQNASVRDNILFGLPFEPAKYARVLAACALTKDMSSFPAGDRTEIGQKGVNLSGGQKARVSLARACYSDADIYILDAPLSAVDAIVANEIFRNCFLGLLHHKTILLVTHNPEIIHSPYVTRAILVQDGQLTETTRSTETSPRSQIQSPSTIAPLKPHKGYWDHSIDQDATIDVMTKNHLLVSPASIPDNATEQSYTMEGPSGALVVDEDRAEGRVSKAVVLQYIRAIGGWPAVTVMVLLTLAVEGFRLANDVWLSHWSNESTTLSPAAFADKTTSYMLVYGLLTVATVVFTLFQILSILLFCLHGAKNLFADMLASLLEAPMAFFDTNPIGRLLNRFGDDVLQADIMIAFTFAPILTETAAAISKLVTAIVITRWMGLLVLPLLVVYYMLGAYFLEPLREVNRIQKTTRSPLLSLVSEGIEGSTTIRAFGQAYVARFHVVHDDLLEMFCGARFVVIAANQWFALRVELISCSIVFALLMGIVVMHDAVSPGLVGLVITYGLGIPANLASLVNIWAQLEMALISPERLYEYIRIGAEGARHTPVDESLTAWPAQGALVFDHVSYRYKASDPLVLKDVSFCVGGGEKIGIVGRTGAGKSSLMMALFRMNDVAEGSICIDGVDIATVGLQKLRSALAIIPQNPVLFKGTLRNYLDPFDEYTDDALWAALKKVRLHDRIGSDANKLLQTVDENGENFSVGERQMLCMARALLRQAKIVVLDEATAAIDHATDQLLQRVVREEFATSTVLTIAHRLDTVLDCDRIFVFDHGTLAQCDTPTALVGQGGGIFYDLVTEGGYMDKMDAATSGPQ</sequence>
<dbReference type="PANTHER" id="PTHR24223">
    <property type="entry name" value="ATP-BINDING CASSETTE SUB-FAMILY C"/>
    <property type="match status" value="1"/>
</dbReference>
<dbReference type="InterPro" id="IPR017871">
    <property type="entry name" value="ABC_transporter-like_CS"/>
</dbReference>
<dbReference type="EMBL" id="VJMH01005889">
    <property type="protein sequence ID" value="KAF0692405.1"/>
    <property type="molecule type" value="Genomic_DNA"/>
</dbReference>
<evidence type="ECO:0000256" key="10">
    <source>
        <dbReference type="SAM" id="Phobius"/>
    </source>
</evidence>
<dbReference type="Pfam" id="PF00005">
    <property type="entry name" value="ABC_tran"/>
    <property type="match status" value="2"/>
</dbReference>
<dbReference type="CDD" id="cd03244">
    <property type="entry name" value="ABCC_MRP_domain2"/>
    <property type="match status" value="1"/>
</dbReference>
<gene>
    <name evidence="14" type="primary">Aste57867_16516</name>
    <name evidence="13" type="ORF">As57867_016459</name>
    <name evidence="14" type="ORF">ASTE57867_16516</name>
</gene>
<dbReference type="Pfam" id="PF00664">
    <property type="entry name" value="ABC_membrane"/>
    <property type="match status" value="2"/>
</dbReference>
<evidence type="ECO:0000313" key="13">
    <source>
        <dbReference type="EMBL" id="KAF0692405.1"/>
    </source>
</evidence>